<dbReference type="Proteomes" id="UP000007800">
    <property type="component" value="Unassembled WGS sequence"/>
</dbReference>
<reference evidence="6 7" key="1">
    <citation type="submission" date="2008-07" db="EMBL/GenBank/DDBJ databases">
        <authorList>
            <person name="El-Sayed N."/>
            <person name="Caler E."/>
            <person name="Inman J."/>
            <person name="Amedeo P."/>
            <person name="Hass B."/>
            <person name="Wortman J."/>
        </authorList>
    </citation>
    <scope>NUCLEOTIDE SEQUENCE [LARGE SCALE GENOMIC DNA]</scope>
    <source>
        <strain evidence="7">ATCC 50983 / TXsc</strain>
    </source>
</reference>
<gene>
    <name evidence="6" type="ORF">Pmar_PMAR014327</name>
</gene>
<evidence type="ECO:0000256" key="2">
    <source>
        <dbReference type="ARBA" id="ARBA00022490"/>
    </source>
</evidence>
<comment type="subcellular location">
    <subcellularLocation>
        <location evidence="1">Cytoplasm</location>
        <location evidence="1">Cytoskeleton</location>
    </subcellularLocation>
</comment>
<dbReference type="GO" id="GO:0051011">
    <property type="term" value="F:microtubule minus-end binding"/>
    <property type="evidence" value="ECO:0007669"/>
    <property type="project" value="TreeGrafter"/>
</dbReference>
<feature type="non-terminal residue" evidence="6">
    <location>
        <position position="1"/>
    </location>
</feature>
<dbReference type="RefSeq" id="XP_002782562.1">
    <property type="nucleotide sequence ID" value="XM_002782516.1"/>
</dbReference>
<dbReference type="InParanoid" id="C5KMD6"/>
<dbReference type="GO" id="GO:0000930">
    <property type="term" value="C:gamma-tubulin complex"/>
    <property type="evidence" value="ECO:0007669"/>
    <property type="project" value="TreeGrafter"/>
</dbReference>
<dbReference type="PANTHER" id="PTHR19302:SF14">
    <property type="entry name" value="GAMMA-TUBULIN COMPLEX COMPONENT 3"/>
    <property type="match status" value="1"/>
</dbReference>
<dbReference type="GO" id="GO:0051225">
    <property type="term" value="P:spindle assembly"/>
    <property type="evidence" value="ECO:0007669"/>
    <property type="project" value="TreeGrafter"/>
</dbReference>
<dbReference type="GO" id="GO:0000922">
    <property type="term" value="C:spindle pole"/>
    <property type="evidence" value="ECO:0007669"/>
    <property type="project" value="InterPro"/>
</dbReference>
<accession>C5KMD6</accession>
<dbReference type="InterPro" id="IPR041470">
    <property type="entry name" value="GCP_N"/>
</dbReference>
<dbReference type="AlphaFoldDB" id="C5KMD6"/>
<keyword evidence="4" id="KW-0206">Cytoskeleton</keyword>
<dbReference type="GeneID" id="9044559"/>
<evidence type="ECO:0000313" key="7">
    <source>
        <dbReference type="Proteomes" id="UP000007800"/>
    </source>
</evidence>
<feature type="domain" description="Gamma tubulin complex component protein N-terminal" evidence="5">
    <location>
        <begin position="7"/>
        <end position="146"/>
    </location>
</feature>
<keyword evidence="7" id="KW-1185">Reference proteome</keyword>
<dbReference type="GO" id="GO:0005874">
    <property type="term" value="C:microtubule"/>
    <property type="evidence" value="ECO:0007669"/>
    <property type="project" value="UniProtKB-KW"/>
</dbReference>
<evidence type="ECO:0000256" key="3">
    <source>
        <dbReference type="ARBA" id="ARBA00022701"/>
    </source>
</evidence>
<organism evidence="7">
    <name type="scientific">Perkinsus marinus (strain ATCC 50983 / TXsc)</name>
    <dbReference type="NCBI Taxonomy" id="423536"/>
    <lineage>
        <taxon>Eukaryota</taxon>
        <taxon>Sar</taxon>
        <taxon>Alveolata</taxon>
        <taxon>Perkinsozoa</taxon>
        <taxon>Perkinsea</taxon>
        <taxon>Perkinsida</taxon>
        <taxon>Perkinsidae</taxon>
        <taxon>Perkinsus</taxon>
    </lineage>
</organism>
<dbReference type="EMBL" id="GG674349">
    <property type="protein sequence ID" value="EER14357.1"/>
    <property type="molecule type" value="Genomic_DNA"/>
</dbReference>
<proteinExistence type="predicted"/>
<evidence type="ECO:0000259" key="5">
    <source>
        <dbReference type="Pfam" id="PF17681"/>
    </source>
</evidence>
<keyword evidence="2" id="KW-0963">Cytoplasm</keyword>
<dbReference type="PANTHER" id="PTHR19302">
    <property type="entry name" value="GAMMA TUBULIN COMPLEX PROTEIN"/>
    <property type="match status" value="1"/>
</dbReference>
<sequence length="158" mass="18165">CARRCTSLRSVLDDVVKQTLQPLVATIRLWLTEGRIMKGNEEDFFIQGARQASNNNKNNSSDIWTSAFTIDFDKVPALISEEVALKIFVTGKSINFVRQCCSEGDWLSDQQKQIQQEETDPDSLTNMVQKAYRRETSLVFNLMMNKYRLQDHLLAVKK</sequence>
<dbReference type="GO" id="GO:0051321">
    <property type="term" value="P:meiotic cell cycle"/>
    <property type="evidence" value="ECO:0007669"/>
    <property type="project" value="TreeGrafter"/>
</dbReference>
<dbReference type="GO" id="GO:0007020">
    <property type="term" value="P:microtubule nucleation"/>
    <property type="evidence" value="ECO:0007669"/>
    <property type="project" value="InterPro"/>
</dbReference>
<dbReference type="InterPro" id="IPR007259">
    <property type="entry name" value="GCP"/>
</dbReference>
<dbReference type="GO" id="GO:0000278">
    <property type="term" value="P:mitotic cell cycle"/>
    <property type="evidence" value="ECO:0007669"/>
    <property type="project" value="TreeGrafter"/>
</dbReference>
<evidence type="ECO:0000313" key="6">
    <source>
        <dbReference type="EMBL" id="EER14357.1"/>
    </source>
</evidence>
<dbReference type="OrthoDB" id="5860513at2759"/>
<dbReference type="Pfam" id="PF17681">
    <property type="entry name" value="GCP_N_terminal"/>
    <property type="match status" value="1"/>
</dbReference>
<evidence type="ECO:0000256" key="1">
    <source>
        <dbReference type="ARBA" id="ARBA00004245"/>
    </source>
</evidence>
<dbReference type="GO" id="GO:0043015">
    <property type="term" value="F:gamma-tubulin binding"/>
    <property type="evidence" value="ECO:0007669"/>
    <property type="project" value="InterPro"/>
</dbReference>
<dbReference type="GO" id="GO:0031122">
    <property type="term" value="P:cytoplasmic microtubule organization"/>
    <property type="evidence" value="ECO:0007669"/>
    <property type="project" value="TreeGrafter"/>
</dbReference>
<name>C5KMD6_PERM5</name>
<keyword evidence="3" id="KW-0493">Microtubule</keyword>
<protein>
    <submittedName>
        <fullName evidence="6">Gamma-tubulin complex component, putative</fullName>
    </submittedName>
</protein>
<evidence type="ECO:0000256" key="4">
    <source>
        <dbReference type="ARBA" id="ARBA00023212"/>
    </source>
</evidence>